<reference evidence="1 2" key="1">
    <citation type="submission" date="2020-03" db="EMBL/GenBank/DDBJ databases">
        <title>Genomic Encyclopedia of Type Strains, Phase IV (KMG-IV): sequencing the most valuable type-strain genomes for metagenomic binning, comparative biology and taxonomic classification.</title>
        <authorList>
            <person name="Goeker M."/>
        </authorList>
    </citation>
    <scope>NUCLEOTIDE SEQUENCE [LARGE SCALE GENOMIC DNA]</scope>
    <source>
        <strain evidence="1 2">DSM 27651</strain>
    </source>
</reference>
<dbReference type="SUPFAM" id="SSF48452">
    <property type="entry name" value="TPR-like"/>
    <property type="match status" value="1"/>
</dbReference>
<accession>A0ABX0XJF6</accession>
<keyword evidence="2" id="KW-1185">Reference proteome</keyword>
<proteinExistence type="predicted"/>
<comment type="caution">
    <text evidence="1">The sequence shown here is derived from an EMBL/GenBank/DDBJ whole genome shotgun (WGS) entry which is preliminary data.</text>
</comment>
<evidence type="ECO:0000313" key="2">
    <source>
        <dbReference type="Proteomes" id="UP000734218"/>
    </source>
</evidence>
<dbReference type="RefSeq" id="WP_167953287.1">
    <property type="nucleotide sequence ID" value="NZ_JAATJE010000001.1"/>
</dbReference>
<dbReference type="InterPro" id="IPR010323">
    <property type="entry name" value="DUF924"/>
</dbReference>
<evidence type="ECO:0000313" key="1">
    <source>
        <dbReference type="EMBL" id="NJC33364.1"/>
    </source>
</evidence>
<dbReference type="Proteomes" id="UP000734218">
    <property type="component" value="Unassembled WGS sequence"/>
</dbReference>
<gene>
    <name evidence="1" type="ORF">GGR88_000838</name>
</gene>
<dbReference type="InterPro" id="IPR011990">
    <property type="entry name" value="TPR-like_helical_dom_sf"/>
</dbReference>
<sequence>MADDLGSGGVQVHAEAERVIRFWLDEVPADKRFAKDDALDTQIRDRFAALREAVLKDPEPWRADGRTTLAAIILLDQFSRNLFRGDARAFAADPIAIGLTRLALERGWDAAMSGEERQFLYMPFMHSEDEADQRRGVRLFEQVDNPQALDFARRHLEQIERFGRFPQRNDALGRDTTPEEAAFMAQPGATF</sequence>
<protein>
    <submittedName>
        <fullName evidence="1">Uncharacterized protein (DUF924 family)</fullName>
    </submittedName>
</protein>
<dbReference type="Pfam" id="PF06041">
    <property type="entry name" value="DUF924"/>
    <property type="match status" value="1"/>
</dbReference>
<name>A0ABX0XJF6_9SPHN</name>
<dbReference type="Gene3D" id="1.25.40.10">
    <property type="entry name" value="Tetratricopeptide repeat domain"/>
    <property type="match status" value="1"/>
</dbReference>
<dbReference type="Gene3D" id="1.20.58.320">
    <property type="entry name" value="TPR-like"/>
    <property type="match status" value="1"/>
</dbReference>
<dbReference type="EMBL" id="JAATJE010000001">
    <property type="protein sequence ID" value="NJC33364.1"/>
    <property type="molecule type" value="Genomic_DNA"/>
</dbReference>
<organism evidence="1 2">
    <name type="scientific">Sphingomonas jejuensis</name>
    <dbReference type="NCBI Taxonomy" id="904715"/>
    <lineage>
        <taxon>Bacteria</taxon>
        <taxon>Pseudomonadati</taxon>
        <taxon>Pseudomonadota</taxon>
        <taxon>Alphaproteobacteria</taxon>
        <taxon>Sphingomonadales</taxon>
        <taxon>Sphingomonadaceae</taxon>
        <taxon>Sphingomonas</taxon>
    </lineage>
</organism>